<evidence type="ECO:0000313" key="2">
    <source>
        <dbReference type="Proteomes" id="UP001311915"/>
    </source>
</evidence>
<dbReference type="Proteomes" id="UP001311915">
    <property type="component" value="Unassembled WGS sequence"/>
</dbReference>
<accession>A0AAV9KSX9</accession>
<name>A0AAV9KSX9_9SOLN</name>
<protein>
    <submittedName>
        <fullName evidence="1">Uncharacterized protein</fullName>
    </submittedName>
</protein>
<organism evidence="1 2">
    <name type="scientific">Solanum pinnatisectum</name>
    <name type="common">tansyleaf nightshade</name>
    <dbReference type="NCBI Taxonomy" id="50273"/>
    <lineage>
        <taxon>Eukaryota</taxon>
        <taxon>Viridiplantae</taxon>
        <taxon>Streptophyta</taxon>
        <taxon>Embryophyta</taxon>
        <taxon>Tracheophyta</taxon>
        <taxon>Spermatophyta</taxon>
        <taxon>Magnoliopsida</taxon>
        <taxon>eudicotyledons</taxon>
        <taxon>Gunneridae</taxon>
        <taxon>Pentapetalae</taxon>
        <taxon>asterids</taxon>
        <taxon>lamiids</taxon>
        <taxon>Solanales</taxon>
        <taxon>Solanaceae</taxon>
        <taxon>Solanoideae</taxon>
        <taxon>Solaneae</taxon>
        <taxon>Solanum</taxon>
    </lineage>
</organism>
<evidence type="ECO:0000313" key="1">
    <source>
        <dbReference type="EMBL" id="KAK4716341.1"/>
    </source>
</evidence>
<comment type="caution">
    <text evidence="1">The sequence shown here is derived from an EMBL/GenBank/DDBJ whole genome shotgun (WGS) entry which is preliminary data.</text>
</comment>
<sequence length="74" mass="8343">MKHPSDTHVVSMIDVIDEVVASLNHLMYISEPLEVVLANYDEAKVRGYDEVVATLSRLGTYSRNPLKLDIDLKN</sequence>
<proteinExistence type="predicted"/>
<gene>
    <name evidence="1" type="ORF">R3W88_014679</name>
</gene>
<dbReference type="EMBL" id="JAWPEI010000009">
    <property type="protein sequence ID" value="KAK4716341.1"/>
    <property type="molecule type" value="Genomic_DNA"/>
</dbReference>
<dbReference type="AlphaFoldDB" id="A0AAV9KSX9"/>
<keyword evidence="2" id="KW-1185">Reference proteome</keyword>
<reference evidence="1 2" key="1">
    <citation type="submission" date="2023-10" db="EMBL/GenBank/DDBJ databases">
        <title>Genome-Wide Identification Analysis in wild type Solanum Pinnatisectum Reveals Some Genes Defensing Phytophthora Infestans.</title>
        <authorList>
            <person name="Sun C."/>
        </authorList>
    </citation>
    <scope>NUCLEOTIDE SEQUENCE [LARGE SCALE GENOMIC DNA]</scope>
    <source>
        <strain evidence="1">LQN</strain>
        <tissue evidence="1">Leaf</tissue>
    </source>
</reference>